<dbReference type="SUPFAM" id="SSF52540">
    <property type="entry name" value="P-loop containing nucleoside triphosphate hydrolases"/>
    <property type="match status" value="1"/>
</dbReference>
<dbReference type="EMBL" id="CACRXK020000007">
    <property type="protein sequence ID" value="CAB3976673.1"/>
    <property type="molecule type" value="Genomic_DNA"/>
</dbReference>
<gene>
    <name evidence="1" type="ORF">PACLA_8A025081</name>
</gene>
<dbReference type="PANTHER" id="PTHR47642:SF5">
    <property type="entry name" value="ATP-DEPENDENT DNA HELICASE"/>
    <property type="match status" value="1"/>
</dbReference>
<accession>A0A6S7FIT5</accession>
<protein>
    <submittedName>
        <fullName evidence="1">ATP-dependent DNA helicase PIF1</fullName>
    </submittedName>
</protein>
<dbReference type="InterPro" id="IPR051055">
    <property type="entry name" value="PIF1_helicase"/>
</dbReference>
<keyword evidence="1" id="KW-0067">ATP-binding</keyword>
<evidence type="ECO:0000313" key="1">
    <source>
        <dbReference type="EMBL" id="CAB3976673.1"/>
    </source>
</evidence>
<dbReference type="PANTHER" id="PTHR47642">
    <property type="entry name" value="ATP-DEPENDENT DNA HELICASE"/>
    <property type="match status" value="1"/>
</dbReference>
<dbReference type="Proteomes" id="UP001152795">
    <property type="component" value="Unassembled WGS sequence"/>
</dbReference>
<dbReference type="AlphaFoldDB" id="A0A6S7FIT5"/>
<sequence length="169" mass="19056">MYSSSDDNTRQETVHLFFKKLPASLHNLNILAELPGEFLKYDSQDTGHGQCLENSINKILALKRGCNVMLLYNINDNLRNGLQGKFVGGDPKNKECLIVNFPKVGNVSISRRTWYKYDENGRVKASRTQFPIIPSYAITDHKAQSLTLSRVVMHCSQEFVAGQTYVALS</sequence>
<name>A0A6S7FIT5_PARCT</name>
<reference evidence="1" key="1">
    <citation type="submission" date="2020-04" db="EMBL/GenBank/DDBJ databases">
        <authorList>
            <person name="Alioto T."/>
            <person name="Alioto T."/>
            <person name="Gomez Garrido J."/>
        </authorList>
    </citation>
    <scope>NUCLEOTIDE SEQUENCE</scope>
    <source>
        <strain evidence="1">A484AB</strain>
    </source>
</reference>
<keyword evidence="2" id="KW-1185">Reference proteome</keyword>
<organism evidence="1 2">
    <name type="scientific">Paramuricea clavata</name>
    <name type="common">Red gorgonian</name>
    <name type="synonym">Violescent sea-whip</name>
    <dbReference type="NCBI Taxonomy" id="317549"/>
    <lineage>
        <taxon>Eukaryota</taxon>
        <taxon>Metazoa</taxon>
        <taxon>Cnidaria</taxon>
        <taxon>Anthozoa</taxon>
        <taxon>Octocorallia</taxon>
        <taxon>Malacalcyonacea</taxon>
        <taxon>Plexauridae</taxon>
        <taxon>Paramuricea</taxon>
    </lineage>
</organism>
<evidence type="ECO:0000313" key="2">
    <source>
        <dbReference type="Proteomes" id="UP001152795"/>
    </source>
</evidence>
<comment type="caution">
    <text evidence="1">The sequence shown here is derived from an EMBL/GenBank/DDBJ whole genome shotgun (WGS) entry which is preliminary data.</text>
</comment>
<keyword evidence="1" id="KW-0378">Hydrolase</keyword>
<dbReference type="OrthoDB" id="5989997at2759"/>
<dbReference type="GO" id="GO:0004386">
    <property type="term" value="F:helicase activity"/>
    <property type="evidence" value="ECO:0007669"/>
    <property type="project" value="UniProtKB-KW"/>
</dbReference>
<keyword evidence="1" id="KW-0347">Helicase</keyword>
<keyword evidence="1" id="KW-0547">Nucleotide-binding</keyword>
<dbReference type="InterPro" id="IPR027417">
    <property type="entry name" value="P-loop_NTPase"/>
</dbReference>
<proteinExistence type="predicted"/>